<dbReference type="Gene3D" id="2.130.10.10">
    <property type="entry name" value="YVTN repeat-like/Quinoprotein amine dehydrogenase"/>
    <property type="match status" value="2"/>
</dbReference>
<dbReference type="InterPro" id="IPR050995">
    <property type="entry name" value="WD-F-box_domain-protein"/>
</dbReference>
<dbReference type="GO" id="GO:1990716">
    <property type="term" value="C:axonemal central apparatus"/>
    <property type="evidence" value="ECO:0007669"/>
    <property type="project" value="TreeGrafter"/>
</dbReference>
<dbReference type="Ensembl" id="ENSSTUT00000010058.1">
    <property type="protein sequence ID" value="ENSSTUP00000009416.1"/>
    <property type="gene ID" value="ENSSTUG00000004595.1"/>
</dbReference>
<sequence>MSTQPAALWSTYYDDQRSMAEGDEDLEAAIRALRDASDETGSVLQSRGSAKQPISHIPDVVDNFIRNFLVKMGMSRTLDCFQAEWYEMELRGLLNTELVEFVSDAYTHNKFIDNELKNVQREWDSLSQAAFKAGETLVKLQKERDFHRLQHKCLVQEKSRQRPNQKTQLRNTPKTLEFPVSNCVNPYLGQMKALASQGTKAYEFRLTNSLKAHTLPRPAPRKCIEASSSDDQLWRLWGMSVGEMIMTGEGQSDWLFDCSFHPNGGSLGHHQWRHNRQYYKGVGPAKLLIKPCLCGKPFYGHQHSCNHATFNALGDTVASYELYGIVKRWDMRKVAVMITMETGPHPSNQVAFHPSGRTLAIASNDGSVKLVDVIYDHKGEYLLSAGSDSHRVRFS</sequence>
<evidence type="ECO:0000313" key="2">
    <source>
        <dbReference type="Proteomes" id="UP000472277"/>
    </source>
</evidence>
<dbReference type="InterPro" id="IPR036322">
    <property type="entry name" value="WD40_repeat_dom_sf"/>
</dbReference>
<dbReference type="PANTHER" id="PTHR14604:SF3">
    <property type="entry name" value="SPERM-ASSOCIATED ANTIGEN 16 PROTEIN"/>
    <property type="match status" value="1"/>
</dbReference>
<reference evidence="1" key="1">
    <citation type="submission" date="2025-08" db="UniProtKB">
        <authorList>
            <consortium name="Ensembl"/>
        </authorList>
    </citation>
    <scope>IDENTIFICATION</scope>
</reference>
<organism evidence="1 2">
    <name type="scientific">Salmo trutta</name>
    <name type="common">Brown trout</name>
    <dbReference type="NCBI Taxonomy" id="8032"/>
    <lineage>
        <taxon>Eukaryota</taxon>
        <taxon>Metazoa</taxon>
        <taxon>Chordata</taxon>
        <taxon>Craniata</taxon>
        <taxon>Vertebrata</taxon>
        <taxon>Euteleostomi</taxon>
        <taxon>Actinopterygii</taxon>
        <taxon>Neopterygii</taxon>
        <taxon>Teleostei</taxon>
        <taxon>Protacanthopterygii</taxon>
        <taxon>Salmoniformes</taxon>
        <taxon>Salmonidae</taxon>
        <taxon>Salmoninae</taxon>
        <taxon>Salmo</taxon>
    </lineage>
</organism>
<dbReference type="InParanoid" id="A0A673WMM5"/>
<name>A0A673WMM5_SALTR</name>
<reference evidence="1" key="2">
    <citation type="submission" date="2025-09" db="UniProtKB">
        <authorList>
            <consortium name="Ensembl"/>
        </authorList>
    </citation>
    <scope>IDENTIFICATION</scope>
</reference>
<dbReference type="SUPFAM" id="SSF50978">
    <property type="entry name" value="WD40 repeat-like"/>
    <property type="match status" value="1"/>
</dbReference>
<evidence type="ECO:0000313" key="1">
    <source>
        <dbReference type="Ensembl" id="ENSSTUP00000009416.1"/>
    </source>
</evidence>
<proteinExistence type="predicted"/>
<dbReference type="GeneTree" id="ENSGT00940000155053"/>
<dbReference type="Proteomes" id="UP000472277">
    <property type="component" value="Chromosome 19"/>
</dbReference>
<dbReference type="SMART" id="SM00320">
    <property type="entry name" value="WD40"/>
    <property type="match status" value="2"/>
</dbReference>
<dbReference type="OMA" id="VMITMET"/>
<protein>
    <submittedName>
        <fullName evidence="1">Uncharacterized protein</fullName>
    </submittedName>
</protein>
<dbReference type="GO" id="GO:0035082">
    <property type="term" value="P:axoneme assembly"/>
    <property type="evidence" value="ECO:0007669"/>
    <property type="project" value="TreeGrafter"/>
</dbReference>
<accession>A0A673WMM5</accession>
<dbReference type="InterPro" id="IPR001680">
    <property type="entry name" value="WD40_rpt"/>
</dbReference>
<keyword evidence="2" id="KW-1185">Reference proteome</keyword>
<dbReference type="Pfam" id="PF00400">
    <property type="entry name" value="WD40"/>
    <property type="match status" value="1"/>
</dbReference>
<dbReference type="AlphaFoldDB" id="A0A673WMM5"/>
<dbReference type="PANTHER" id="PTHR14604">
    <property type="entry name" value="WD40 REPEAT PF20"/>
    <property type="match status" value="1"/>
</dbReference>
<dbReference type="InterPro" id="IPR015943">
    <property type="entry name" value="WD40/YVTN_repeat-like_dom_sf"/>
</dbReference>